<dbReference type="EMBL" id="VSRR010006729">
    <property type="protein sequence ID" value="MPC45435.1"/>
    <property type="molecule type" value="Genomic_DNA"/>
</dbReference>
<feature type="compositionally biased region" description="Polar residues" evidence="1">
    <location>
        <begin position="13"/>
        <end position="25"/>
    </location>
</feature>
<proteinExistence type="predicted"/>
<dbReference type="Proteomes" id="UP000324222">
    <property type="component" value="Unassembled WGS sequence"/>
</dbReference>
<organism evidence="2 3">
    <name type="scientific">Portunus trituberculatus</name>
    <name type="common">Swimming crab</name>
    <name type="synonym">Neptunus trituberculatus</name>
    <dbReference type="NCBI Taxonomy" id="210409"/>
    <lineage>
        <taxon>Eukaryota</taxon>
        <taxon>Metazoa</taxon>
        <taxon>Ecdysozoa</taxon>
        <taxon>Arthropoda</taxon>
        <taxon>Crustacea</taxon>
        <taxon>Multicrustacea</taxon>
        <taxon>Malacostraca</taxon>
        <taxon>Eumalacostraca</taxon>
        <taxon>Eucarida</taxon>
        <taxon>Decapoda</taxon>
        <taxon>Pleocyemata</taxon>
        <taxon>Brachyura</taxon>
        <taxon>Eubrachyura</taxon>
        <taxon>Portunoidea</taxon>
        <taxon>Portunidae</taxon>
        <taxon>Portuninae</taxon>
        <taxon>Portunus</taxon>
    </lineage>
</organism>
<keyword evidence="3" id="KW-1185">Reference proteome</keyword>
<feature type="region of interest" description="Disordered" evidence="1">
    <location>
        <begin position="1"/>
        <end position="62"/>
    </location>
</feature>
<feature type="compositionally biased region" description="Acidic residues" evidence="1">
    <location>
        <begin position="34"/>
        <end position="46"/>
    </location>
</feature>
<reference evidence="2 3" key="1">
    <citation type="submission" date="2019-05" db="EMBL/GenBank/DDBJ databases">
        <title>Another draft genome of Portunus trituberculatus and its Hox gene families provides insights of decapod evolution.</title>
        <authorList>
            <person name="Jeong J.-H."/>
            <person name="Song I."/>
            <person name="Kim S."/>
            <person name="Choi T."/>
            <person name="Kim D."/>
            <person name="Ryu S."/>
            <person name="Kim W."/>
        </authorList>
    </citation>
    <scope>NUCLEOTIDE SEQUENCE [LARGE SCALE GENOMIC DNA]</scope>
    <source>
        <tissue evidence="2">Muscle</tissue>
    </source>
</reference>
<accession>A0A5B7FIU4</accession>
<sequence length="62" mass="7272">MAGLHSASRPPLSANQRGGTWTVTGLSYVKEEKEVEDEEEQEEEDEEKQKMKMKKKKKRKRH</sequence>
<name>A0A5B7FIU4_PORTR</name>
<evidence type="ECO:0000313" key="2">
    <source>
        <dbReference type="EMBL" id="MPC45435.1"/>
    </source>
</evidence>
<gene>
    <name evidence="2" type="ORF">E2C01_039134</name>
</gene>
<protein>
    <submittedName>
        <fullName evidence="2">Uncharacterized protein</fullName>
    </submittedName>
</protein>
<evidence type="ECO:0000256" key="1">
    <source>
        <dbReference type="SAM" id="MobiDB-lite"/>
    </source>
</evidence>
<comment type="caution">
    <text evidence="2">The sequence shown here is derived from an EMBL/GenBank/DDBJ whole genome shotgun (WGS) entry which is preliminary data.</text>
</comment>
<dbReference type="AlphaFoldDB" id="A0A5B7FIU4"/>
<evidence type="ECO:0000313" key="3">
    <source>
        <dbReference type="Proteomes" id="UP000324222"/>
    </source>
</evidence>
<feature type="compositionally biased region" description="Basic residues" evidence="1">
    <location>
        <begin position="51"/>
        <end position="62"/>
    </location>
</feature>